<dbReference type="PANTHER" id="PTHR43174:SF3">
    <property type="entry name" value="UDP-N-ACETYLGLUCOSAMINE 2-EPIMERASE"/>
    <property type="match status" value="1"/>
</dbReference>
<dbReference type="InterPro" id="IPR029767">
    <property type="entry name" value="WecB-like"/>
</dbReference>
<gene>
    <name evidence="2" type="primary">neuC</name>
    <name evidence="2" type="ORF">H9848_10530</name>
</gene>
<keyword evidence="2" id="KW-0378">Hydrolase</keyword>
<evidence type="ECO:0000259" key="1">
    <source>
        <dbReference type="Pfam" id="PF02350"/>
    </source>
</evidence>
<protein>
    <submittedName>
        <fullName evidence="2">UDP-N-acetylglucosamine 2-epimerase (Hydrolyzing)</fullName>
        <ecNumber evidence="2">3.2.1.183</ecNumber>
    </submittedName>
</protein>
<dbReference type="CDD" id="cd03786">
    <property type="entry name" value="GTB_UDP-GlcNAc_2-Epimerase"/>
    <property type="match status" value="1"/>
</dbReference>
<dbReference type="Proteomes" id="UP000823847">
    <property type="component" value="Unassembled WGS sequence"/>
</dbReference>
<evidence type="ECO:0000313" key="3">
    <source>
        <dbReference type="Proteomes" id="UP000823847"/>
    </source>
</evidence>
<organism evidence="2 3">
    <name type="scientific">Candidatus Parabacteroides intestinigallinarum</name>
    <dbReference type="NCBI Taxonomy" id="2838722"/>
    <lineage>
        <taxon>Bacteria</taxon>
        <taxon>Pseudomonadati</taxon>
        <taxon>Bacteroidota</taxon>
        <taxon>Bacteroidia</taxon>
        <taxon>Bacteroidales</taxon>
        <taxon>Tannerellaceae</taxon>
        <taxon>Parabacteroides</taxon>
    </lineage>
</organism>
<dbReference type="EMBL" id="DXEN01000078">
    <property type="protein sequence ID" value="HIX87022.1"/>
    <property type="molecule type" value="Genomic_DNA"/>
</dbReference>
<keyword evidence="2" id="KW-0326">Glycosidase</keyword>
<accession>A0A9D1XSP8</accession>
<dbReference type="SUPFAM" id="SSF53756">
    <property type="entry name" value="UDP-Glycosyltransferase/glycogen phosphorylase"/>
    <property type="match status" value="1"/>
</dbReference>
<dbReference type="Gene3D" id="3.40.50.2000">
    <property type="entry name" value="Glycogen Phosphorylase B"/>
    <property type="match status" value="2"/>
</dbReference>
<dbReference type="EC" id="3.2.1.183" evidence="2"/>
<reference evidence="2" key="2">
    <citation type="submission" date="2021-04" db="EMBL/GenBank/DDBJ databases">
        <authorList>
            <person name="Gilroy R."/>
        </authorList>
    </citation>
    <scope>NUCLEOTIDE SEQUENCE</scope>
    <source>
        <strain evidence="2">ChiHecec2B26-12326</strain>
    </source>
</reference>
<dbReference type="InterPro" id="IPR003331">
    <property type="entry name" value="UDP_GlcNAc_Epimerase_2_dom"/>
</dbReference>
<dbReference type="InterPro" id="IPR020004">
    <property type="entry name" value="UDP-GlcNAc_Epase"/>
</dbReference>
<dbReference type="AlphaFoldDB" id="A0A9D1XSP8"/>
<sequence>MRKICVVTGSRAEYGLLSGLMRAIQEDKELQLQVIATNMHLSPEFGLTYREIEKDGFLIDKKVQMLLSSDTPNATAKSVGLATIGFADAYEDLQPDLIVVLGDRFEILAAVSAALFFKIPVAHLHGGEITEGAYDDSIRHAITKMSHLHFTSTEAYRQRVIQLGEQPDRVFYVGAIGVENIKRVSLMPKAELEESIHFVLGEKSLLVTYHPVTLENHTAADQCRNLLEALDAFPDYKVIFTLPNSDTDGRIIIRLINEYVSLRPERCMAVPSLGLRRYLSALRYVSAVVGNSSSGIIEVPSFGIPTLDIGDRQKGRIAAESVWHCGVTRQAIMEGLQKVLSPSWAAVAKNVQNPYDKEDTIASIHKIIRSYPLEGLEKKSFYNICLR</sequence>
<proteinExistence type="predicted"/>
<dbReference type="GO" id="GO:0006047">
    <property type="term" value="P:UDP-N-acetylglucosamine metabolic process"/>
    <property type="evidence" value="ECO:0007669"/>
    <property type="project" value="InterPro"/>
</dbReference>
<evidence type="ECO:0000313" key="2">
    <source>
        <dbReference type="EMBL" id="HIX87022.1"/>
    </source>
</evidence>
<comment type="caution">
    <text evidence="2">The sequence shown here is derived from an EMBL/GenBank/DDBJ whole genome shotgun (WGS) entry which is preliminary data.</text>
</comment>
<dbReference type="GO" id="GO:0004553">
    <property type="term" value="F:hydrolase activity, hydrolyzing O-glycosyl compounds"/>
    <property type="evidence" value="ECO:0007669"/>
    <property type="project" value="InterPro"/>
</dbReference>
<dbReference type="Pfam" id="PF02350">
    <property type="entry name" value="Epimerase_2"/>
    <property type="match status" value="1"/>
</dbReference>
<dbReference type="PANTHER" id="PTHR43174">
    <property type="entry name" value="UDP-N-ACETYLGLUCOSAMINE 2-EPIMERASE"/>
    <property type="match status" value="1"/>
</dbReference>
<name>A0A9D1XSP8_9BACT</name>
<feature type="domain" description="UDP-N-acetylglucosamine 2-epimerase" evidence="1">
    <location>
        <begin position="22"/>
        <end position="369"/>
    </location>
</feature>
<dbReference type="NCBIfam" id="TIGR03568">
    <property type="entry name" value="NeuC_NnaA"/>
    <property type="match status" value="1"/>
</dbReference>
<reference evidence="2" key="1">
    <citation type="journal article" date="2021" name="PeerJ">
        <title>Extensive microbial diversity within the chicken gut microbiome revealed by metagenomics and culture.</title>
        <authorList>
            <person name="Gilroy R."/>
            <person name="Ravi A."/>
            <person name="Getino M."/>
            <person name="Pursley I."/>
            <person name="Horton D.L."/>
            <person name="Alikhan N.F."/>
            <person name="Baker D."/>
            <person name="Gharbi K."/>
            <person name="Hall N."/>
            <person name="Watson M."/>
            <person name="Adriaenssens E.M."/>
            <person name="Foster-Nyarko E."/>
            <person name="Jarju S."/>
            <person name="Secka A."/>
            <person name="Antonio M."/>
            <person name="Oren A."/>
            <person name="Chaudhuri R.R."/>
            <person name="La Ragione R."/>
            <person name="Hildebrand F."/>
            <person name="Pallen M.J."/>
        </authorList>
    </citation>
    <scope>NUCLEOTIDE SEQUENCE</scope>
    <source>
        <strain evidence="2">ChiHecec2B26-12326</strain>
    </source>
</reference>